<dbReference type="Pfam" id="PF00071">
    <property type="entry name" value="Ras"/>
    <property type="match status" value="2"/>
</dbReference>
<dbReference type="EMBL" id="RBNI01016907">
    <property type="protein sequence ID" value="RUP06352.1"/>
    <property type="molecule type" value="Genomic_DNA"/>
</dbReference>
<dbReference type="Proteomes" id="UP000268093">
    <property type="component" value="Unassembled WGS sequence"/>
</dbReference>
<dbReference type="GO" id="GO:0007165">
    <property type="term" value="P:signal transduction"/>
    <property type="evidence" value="ECO:0007669"/>
    <property type="project" value="InterPro"/>
</dbReference>
<keyword evidence="2" id="KW-0342">GTP-binding</keyword>
<evidence type="ECO:0000313" key="4">
    <source>
        <dbReference type="Proteomes" id="UP000268093"/>
    </source>
</evidence>
<keyword evidence="4" id="KW-1185">Reference proteome</keyword>
<proteinExistence type="predicted"/>
<dbReference type="PROSITE" id="PS51420">
    <property type="entry name" value="RHO"/>
    <property type="match status" value="1"/>
</dbReference>
<evidence type="ECO:0000256" key="2">
    <source>
        <dbReference type="ARBA" id="ARBA00023134"/>
    </source>
</evidence>
<organism evidence="3 4">
    <name type="scientific">Jimgerdemannia flammicorona</name>
    <dbReference type="NCBI Taxonomy" id="994334"/>
    <lineage>
        <taxon>Eukaryota</taxon>
        <taxon>Fungi</taxon>
        <taxon>Fungi incertae sedis</taxon>
        <taxon>Mucoromycota</taxon>
        <taxon>Mucoromycotina</taxon>
        <taxon>Endogonomycetes</taxon>
        <taxon>Endogonales</taxon>
        <taxon>Endogonaceae</taxon>
        <taxon>Jimgerdemannia</taxon>
    </lineage>
</organism>
<dbReference type="SMART" id="SM00175">
    <property type="entry name" value="RAB"/>
    <property type="match status" value="1"/>
</dbReference>
<dbReference type="GO" id="GO:0003924">
    <property type="term" value="F:GTPase activity"/>
    <property type="evidence" value="ECO:0007669"/>
    <property type="project" value="InterPro"/>
</dbReference>
<keyword evidence="3" id="KW-0378">Hydrolase</keyword>
<dbReference type="InterPro" id="IPR027417">
    <property type="entry name" value="P-loop_NTPase"/>
</dbReference>
<comment type="caution">
    <text evidence="3">The sequence shown here is derived from an EMBL/GenBank/DDBJ whole genome shotgun (WGS) entry which is preliminary data.</text>
</comment>
<dbReference type="PROSITE" id="PS51419">
    <property type="entry name" value="RAB"/>
    <property type="match status" value="1"/>
</dbReference>
<dbReference type="InterPro" id="IPR001806">
    <property type="entry name" value="Small_GTPase"/>
</dbReference>
<dbReference type="PANTHER" id="PTHR24070">
    <property type="entry name" value="RAS, DI-RAS, AND RHEB FAMILY MEMBERS OF SMALL GTPASE SUPERFAMILY"/>
    <property type="match status" value="1"/>
</dbReference>
<dbReference type="AlphaFoldDB" id="A0A433AUF2"/>
<dbReference type="NCBIfam" id="TIGR00231">
    <property type="entry name" value="small_GTP"/>
    <property type="match status" value="1"/>
</dbReference>
<dbReference type="SMART" id="SM00173">
    <property type="entry name" value="RAS"/>
    <property type="match status" value="1"/>
</dbReference>
<dbReference type="GO" id="GO:0005525">
    <property type="term" value="F:GTP binding"/>
    <property type="evidence" value="ECO:0007669"/>
    <property type="project" value="UniProtKB-KW"/>
</dbReference>
<evidence type="ECO:0000256" key="1">
    <source>
        <dbReference type="ARBA" id="ARBA00022741"/>
    </source>
</evidence>
<dbReference type="Gene3D" id="3.40.50.300">
    <property type="entry name" value="P-loop containing nucleotide triphosphate hydrolases"/>
    <property type="match status" value="3"/>
</dbReference>
<dbReference type="SUPFAM" id="SSF52540">
    <property type="entry name" value="P-loop containing nucleoside triphosphate hydrolases"/>
    <property type="match status" value="1"/>
</dbReference>
<dbReference type="PROSITE" id="PS51421">
    <property type="entry name" value="RAS"/>
    <property type="match status" value="1"/>
</dbReference>
<protein>
    <submittedName>
        <fullName evidence="3">P-loop containing nucleoside triphosphate hydrolase protein</fullName>
    </submittedName>
</protein>
<gene>
    <name evidence="3" type="ORF">BC936DRAFT_140371</name>
</gene>
<sequence>MSNPPKVRKIAVLGSRSVGKSSLTIQFCDNHFVDSYYPTIEATFNKVIKYRGQEFATEIIDTAGQVTCRHQVRRFCISIHRPSPSIYTYLHVQDEYSIMNSRHAIGIHGYVFVYSITSRSSLEMIKIIRDKILNFTGTDNVPAVLVGNKCDLHIQRWVVVARVSEGREDITRIYCLLSQKVAGWEIVFMLTHSFPSSRDARQVTPEEGKELAAQWNCLWVEASAKHNENIGTWTLPIIVHRSHNFIRSHPSFSSNLVPTHIDRIFDLMIAEVEKSNNPPTEPSGNCVLS</sequence>
<dbReference type="InterPro" id="IPR020849">
    <property type="entry name" value="Small_GTPase_Ras-type"/>
</dbReference>
<reference evidence="3 4" key="1">
    <citation type="journal article" date="2018" name="New Phytol.">
        <title>Phylogenomics of Endogonaceae and evolution of mycorrhizas within Mucoromycota.</title>
        <authorList>
            <person name="Chang Y."/>
            <person name="Desiro A."/>
            <person name="Na H."/>
            <person name="Sandor L."/>
            <person name="Lipzen A."/>
            <person name="Clum A."/>
            <person name="Barry K."/>
            <person name="Grigoriev I.V."/>
            <person name="Martin F.M."/>
            <person name="Stajich J.E."/>
            <person name="Smith M.E."/>
            <person name="Bonito G."/>
            <person name="Spatafora J.W."/>
        </authorList>
    </citation>
    <scope>NUCLEOTIDE SEQUENCE [LARGE SCALE GENOMIC DNA]</scope>
    <source>
        <strain evidence="3 4">GMNB39</strain>
    </source>
</reference>
<dbReference type="PRINTS" id="PR00449">
    <property type="entry name" value="RASTRNSFRMNG"/>
</dbReference>
<accession>A0A433AUF2</accession>
<dbReference type="OrthoDB" id="5976022at2759"/>
<name>A0A433AUF2_9FUNG</name>
<dbReference type="InterPro" id="IPR005225">
    <property type="entry name" value="Small_GTP-bd"/>
</dbReference>
<dbReference type="GO" id="GO:0016020">
    <property type="term" value="C:membrane"/>
    <property type="evidence" value="ECO:0007669"/>
    <property type="project" value="InterPro"/>
</dbReference>
<evidence type="ECO:0000313" key="3">
    <source>
        <dbReference type="EMBL" id="RUP06352.1"/>
    </source>
</evidence>
<keyword evidence="1" id="KW-0547">Nucleotide-binding</keyword>